<name>A0A6J6PX61_9ZZZZ</name>
<dbReference type="PANTHER" id="PTHR43639:SF1">
    <property type="entry name" value="SHORT-CHAIN DEHYDROGENASE_REDUCTASE FAMILY PROTEIN"/>
    <property type="match status" value="1"/>
</dbReference>
<protein>
    <submittedName>
        <fullName evidence="3">Unannotated protein</fullName>
    </submittedName>
</protein>
<dbReference type="Pfam" id="PF13561">
    <property type="entry name" value="adh_short_C2"/>
    <property type="match status" value="1"/>
</dbReference>
<dbReference type="GO" id="GO:0016491">
    <property type="term" value="F:oxidoreductase activity"/>
    <property type="evidence" value="ECO:0007669"/>
    <property type="project" value="UniProtKB-KW"/>
</dbReference>
<evidence type="ECO:0000313" key="5">
    <source>
        <dbReference type="EMBL" id="CAB5034527.1"/>
    </source>
</evidence>
<dbReference type="InterPro" id="IPR036291">
    <property type="entry name" value="NAD(P)-bd_dom_sf"/>
</dbReference>
<dbReference type="FunFam" id="3.40.50.720:FF:000084">
    <property type="entry name" value="Short-chain dehydrogenase reductase"/>
    <property type="match status" value="1"/>
</dbReference>
<evidence type="ECO:0000313" key="3">
    <source>
        <dbReference type="EMBL" id="CAB4703347.1"/>
    </source>
</evidence>
<dbReference type="EMBL" id="CAFBQW010000152">
    <property type="protein sequence ID" value="CAB5067853.1"/>
    <property type="molecule type" value="Genomic_DNA"/>
</dbReference>
<dbReference type="SUPFAM" id="SSF51735">
    <property type="entry name" value="NAD(P)-binding Rossmann-fold domains"/>
    <property type="match status" value="1"/>
</dbReference>
<dbReference type="InterPro" id="IPR002347">
    <property type="entry name" value="SDR_fam"/>
</dbReference>
<dbReference type="EMBL" id="CAFBPW010000101">
    <property type="protein sequence ID" value="CAB5034527.1"/>
    <property type="molecule type" value="Genomic_DNA"/>
</dbReference>
<evidence type="ECO:0000313" key="4">
    <source>
        <dbReference type="EMBL" id="CAB4972034.1"/>
    </source>
</evidence>
<comment type="similarity">
    <text evidence="1">Belongs to the short-chain dehydrogenases/reductases (SDR) family.</text>
</comment>
<accession>A0A6J6PX61</accession>
<evidence type="ECO:0000256" key="2">
    <source>
        <dbReference type="ARBA" id="ARBA00023002"/>
    </source>
</evidence>
<dbReference type="PRINTS" id="PR00081">
    <property type="entry name" value="GDHRDH"/>
</dbReference>
<dbReference type="EMBL" id="CAFBOG010000030">
    <property type="protein sequence ID" value="CAB4972034.1"/>
    <property type="molecule type" value="Genomic_DNA"/>
</dbReference>
<sequence>MEPNPQSILLTGRTALVTGAARGIGRATALALARFGADVAVCDRLGEELAETVAEIAALGKLAPSAVLDVRDTEVVEAWVKDLGEQWDHLDILVNNAGGGFYSPVMDVNTKGQAALIAENFTQVVEVTRCCVPLLAAGAAAGGPAAGGASIINITSVEAHRAGPGFGIYSAMKAAVANMTRTLALELATQKIRVNAIAPDMIPTPGDGWLIADSEALEGTPWAKTPWPEEGHAGDVAAAAVWLAGPMSKFVTGTTVHVDGGTLASSGWKRPTDGGRWVL</sequence>
<keyword evidence="2" id="KW-0560">Oxidoreductase</keyword>
<evidence type="ECO:0000313" key="6">
    <source>
        <dbReference type="EMBL" id="CAB5067853.1"/>
    </source>
</evidence>
<dbReference type="CDD" id="cd05233">
    <property type="entry name" value="SDR_c"/>
    <property type="match status" value="1"/>
</dbReference>
<proteinExistence type="inferred from homology"/>
<reference evidence="3" key="1">
    <citation type="submission" date="2020-05" db="EMBL/GenBank/DDBJ databases">
        <authorList>
            <person name="Chiriac C."/>
            <person name="Salcher M."/>
            <person name="Ghai R."/>
            <person name="Kavagutti S V."/>
        </authorList>
    </citation>
    <scope>NUCLEOTIDE SEQUENCE</scope>
</reference>
<dbReference type="PANTHER" id="PTHR43639">
    <property type="entry name" value="OXIDOREDUCTASE, SHORT-CHAIN DEHYDROGENASE/REDUCTASE FAMILY (AFU_ORTHOLOGUE AFUA_5G02870)"/>
    <property type="match status" value="1"/>
</dbReference>
<evidence type="ECO:0000256" key="1">
    <source>
        <dbReference type="ARBA" id="ARBA00006484"/>
    </source>
</evidence>
<organism evidence="3">
    <name type="scientific">freshwater metagenome</name>
    <dbReference type="NCBI Taxonomy" id="449393"/>
    <lineage>
        <taxon>unclassified sequences</taxon>
        <taxon>metagenomes</taxon>
        <taxon>ecological metagenomes</taxon>
    </lineage>
</organism>
<dbReference type="PRINTS" id="PR00080">
    <property type="entry name" value="SDRFAMILY"/>
</dbReference>
<dbReference type="Gene3D" id="3.40.50.720">
    <property type="entry name" value="NAD(P)-binding Rossmann-like Domain"/>
    <property type="match status" value="1"/>
</dbReference>
<dbReference type="AlphaFoldDB" id="A0A6J6PX61"/>
<gene>
    <name evidence="3" type="ORF">UFOPK2582_01053</name>
    <name evidence="4" type="ORF">UFOPK3914_00487</name>
    <name evidence="5" type="ORF">UFOPK4173_00984</name>
    <name evidence="6" type="ORF">UFOPK4354_01312</name>
</gene>
<dbReference type="EMBL" id="CAEZXS010000121">
    <property type="protein sequence ID" value="CAB4703347.1"/>
    <property type="molecule type" value="Genomic_DNA"/>
</dbReference>